<evidence type="ECO:0000256" key="1">
    <source>
        <dbReference type="ARBA" id="ARBA00007613"/>
    </source>
</evidence>
<dbReference type="OrthoDB" id="9770517at2"/>
<protein>
    <submittedName>
        <fullName evidence="9">Efflux transporter, outer membrane factor (OMF) lipoprotein, NodT family</fullName>
    </submittedName>
</protein>
<dbReference type="Pfam" id="PF02321">
    <property type="entry name" value="OEP"/>
    <property type="match status" value="2"/>
</dbReference>
<keyword evidence="6 7" id="KW-0449">Lipoprotein</keyword>
<keyword evidence="7" id="KW-0732">Signal</keyword>
<evidence type="ECO:0000256" key="2">
    <source>
        <dbReference type="ARBA" id="ARBA00022452"/>
    </source>
</evidence>
<evidence type="ECO:0000256" key="7">
    <source>
        <dbReference type="RuleBase" id="RU362097"/>
    </source>
</evidence>
<dbReference type="InterPro" id="IPR003423">
    <property type="entry name" value="OMP_efflux"/>
</dbReference>
<evidence type="ECO:0000256" key="5">
    <source>
        <dbReference type="ARBA" id="ARBA00023237"/>
    </source>
</evidence>
<reference evidence="10" key="1">
    <citation type="submission" date="2016-10" db="EMBL/GenBank/DDBJ databases">
        <authorList>
            <person name="Varghese N."/>
            <person name="Submissions S."/>
        </authorList>
    </citation>
    <scope>NUCLEOTIDE SEQUENCE [LARGE SCALE GENOMIC DNA]</scope>
    <source>
        <strain evidence="10">JCM 14963</strain>
    </source>
</reference>
<evidence type="ECO:0000313" key="9">
    <source>
        <dbReference type="EMBL" id="SDR95562.1"/>
    </source>
</evidence>
<evidence type="ECO:0000256" key="4">
    <source>
        <dbReference type="ARBA" id="ARBA00023139"/>
    </source>
</evidence>
<evidence type="ECO:0000256" key="8">
    <source>
        <dbReference type="SAM" id="Coils"/>
    </source>
</evidence>
<evidence type="ECO:0000313" key="10">
    <source>
        <dbReference type="Proteomes" id="UP000243413"/>
    </source>
</evidence>
<dbReference type="GO" id="GO:0009279">
    <property type="term" value="C:cell outer membrane"/>
    <property type="evidence" value="ECO:0007669"/>
    <property type="project" value="UniProtKB-SubCell"/>
</dbReference>
<dbReference type="PANTHER" id="PTHR30203">
    <property type="entry name" value="OUTER MEMBRANE CATION EFFLUX PROTEIN"/>
    <property type="match status" value="1"/>
</dbReference>
<dbReference type="Gene3D" id="2.20.200.10">
    <property type="entry name" value="Outer membrane efflux proteins (OEP)"/>
    <property type="match status" value="1"/>
</dbReference>
<comment type="similarity">
    <text evidence="1 7">Belongs to the outer membrane factor (OMF) (TC 1.B.17) family.</text>
</comment>
<dbReference type="STRING" id="472181.SAMN05216271_0819"/>
<feature type="signal peptide" evidence="7">
    <location>
        <begin position="1"/>
        <end position="19"/>
    </location>
</feature>
<dbReference type="RefSeq" id="WP_092284094.1">
    <property type="nucleotide sequence ID" value="NZ_LT629763.1"/>
</dbReference>
<dbReference type="Proteomes" id="UP000243413">
    <property type="component" value="Chromosome I"/>
</dbReference>
<keyword evidence="7" id="KW-0472">Membrane</keyword>
<dbReference type="SUPFAM" id="SSF56954">
    <property type="entry name" value="Outer membrane efflux proteins (OEP)"/>
    <property type="match status" value="1"/>
</dbReference>
<accession>A0A1H1N991</accession>
<dbReference type="NCBIfam" id="TIGR01845">
    <property type="entry name" value="outer_NodT"/>
    <property type="match status" value="1"/>
</dbReference>
<dbReference type="InterPro" id="IPR010131">
    <property type="entry name" value="MdtP/NodT-like"/>
</dbReference>
<feature type="coiled-coil region" evidence="8">
    <location>
        <begin position="66"/>
        <end position="100"/>
    </location>
</feature>
<keyword evidence="5" id="KW-0998">Cell outer membrane</keyword>
<keyword evidence="2 7" id="KW-1134">Transmembrane beta strand</keyword>
<keyword evidence="4 7" id="KW-0564">Palmitate</keyword>
<dbReference type="EMBL" id="LT629763">
    <property type="protein sequence ID" value="SDR95562.1"/>
    <property type="molecule type" value="Genomic_DNA"/>
</dbReference>
<evidence type="ECO:0000256" key="6">
    <source>
        <dbReference type="ARBA" id="ARBA00023288"/>
    </source>
</evidence>
<comment type="subcellular location">
    <subcellularLocation>
        <location evidence="7">Cell outer membrane</location>
        <topology evidence="7">Lipid-anchor</topology>
    </subcellularLocation>
</comment>
<proteinExistence type="inferred from homology"/>
<dbReference type="GO" id="GO:0015562">
    <property type="term" value="F:efflux transmembrane transporter activity"/>
    <property type="evidence" value="ECO:0007669"/>
    <property type="project" value="InterPro"/>
</dbReference>
<keyword evidence="3 7" id="KW-0812">Transmembrane</keyword>
<evidence type="ECO:0000256" key="3">
    <source>
        <dbReference type="ARBA" id="ARBA00022692"/>
    </source>
</evidence>
<gene>
    <name evidence="9" type="ORF">SAMN05216271_0819</name>
</gene>
<feature type="coiled-coil region" evidence="8">
    <location>
        <begin position="214"/>
        <end position="248"/>
    </location>
</feature>
<dbReference type="PANTHER" id="PTHR30203:SF33">
    <property type="entry name" value="BLR4455 PROTEIN"/>
    <property type="match status" value="1"/>
</dbReference>
<keyword evidence="8" id="KW-0175">Coiled coil</keyword>
<feature type="chain" id="PRO_5009029153" evidence="7">
    <location>
        <begin position="20"/>
        <end position="473"/>
    </location>
</feature>
<name>A0A1H1N991_9GAMM</name>
<dbReference type="Gene3D" id="1.20.1600.10">
    <property type="entry name" value="Outer membrane efflux proteins (OEP)"/>
    <property type="match status" value="1"/>
</dbReference>
<sequence>MKCLPLPTLVILAATLAAGCTMGPDYVKPATVPVQQLKYDAGWQPLPAQSWAQSGEWWRAFGDAQLTALVQEANTNNQTLAQAEARYRAALAQRRLARADYSPTLSAAVDAARSSSDEVIGESSSARLGISWELDLWGRVRRQVEASTAQLDASAADLAAARLSIQLAVVNSYINLRALDVQYRILRQTMDSFTRSTQLTRNQYDAGIVSRADVIQAETQLQSLRSDLYDLENQRAIEENTIAALQGKPPVAFDLLRQDVLPAVPAIPAQLPGELIARRPDVVAAERNVAAANAQIGVAITAWLPTLSLDASGGVNGQNVSDLWNAPVRFWSVGPSLALTIFDGGRRSAAEDAAVASYDEQAAAYRQIVLDSLRDVENALATTSILREKAVQQARLVELAEENERVITNRYQSGLISYLEVAVAQNTTLNAKRTQVNVTAAQLAAAAELAGSIGGSWQVGDDVGDAAERPEQP</sequence>
<dbReference type="AlphaFoldDB" id="A0A1H1N991"/>
<dbReference type="PROSITE" id="PS51257">
    <property type="entry name" value="PROKAR_LIPOPROTEIN"/>
    <property type="match status" value="1"/>
</dbReference>
<organism evidence="9 10">
    <name type="scientific">Halopseudomonas sabulinigri</name>
    <dbReference type="NCBI Taxonomy" id="472181"/>
    <lineage>
        <taxon>Bacteria</taxon>
        <taxon>Pseudomonadati</taxon>
        <taxon>Pseudomonadota</taxon>
        <taxon>Gammaproteobacteria</taxon>
        <taxon>Pseudomonadales</taxon>
        <taxon>Pseudomonadaceae</taxon>
        <taxon>Halopseudomonas</taxon>
    </lineage>
</organism>